<feature type="transmembrane region" description="Helical" evidence="6">
    <location>
        <begin position="579"/>
        <end position="598"/>
    </location>
</feature>
<name>A0AAV0WG80_9HEMI</name>
<evidence type="ECO:0000256" key="3">
    <source>
        <dbReference type="ARBA" id="ARBA00022989"/>
    </source>
</evidence>
<accession>A0AAV0WG80</accession>
<feature type="transmembrane region" description="Helical" evidence="6">
    <location>
        <begin position="457"/>
        <end position="477"/>
    </location>
</feature>
<comment type="caution">
    <text evidence="8">The sequence shown here is derived from an EMBL/GenBank/DDBJ whole genome shotgun (WGS) entry which is preliminary data.</text>
</comment>
<feature type="transmembrane region" description="Helical" evidence="6">
    <location>
        <begin position="95"/>
        <end position="119"/>
    </location>
</feature>
<evidence type="ECO:0000256" key="6">
    <source>
        <dbReference type="SAM" id="Phobius"/>
    </source>
</evidence>
<keyword evidence="3 6" id="KW-1133">Transmembrane helix</keyword>
<sequence>MVEVQSQSGSPKPIVVRRCTEVPMAMGSPTASEMTRRRRRRSRLMSNASSVVSAAAAGIPASEKHKISNNEALMHMVKATIGGGFLAMPEAFHNIGIVMGVVGTSILGLSVLNMMSCIVRCSQTLRSGKYVDIILAEQNGKKTMVNGENDGNDDNKQPPRHRDSNELVLPPMDYPDTVAAVFKYRAHGRFARFESFARNFTSASLVATYYGVNIIYVCIIASTCKQLVDQHTAESVEGSFGNSMHGLSIRWYPIIISWIIVCVGMIKLMKYLVPFSVAANACMLAGTAAVFYFILIGDDSQDPIPPEEQAKLIVWPATRWTLFAGSSLCSLEGVGMLLHIENAMSRPLELAGPPAYTLHRSMVVIVIMNSVLGLFGYLRYGDRCAGSISLNLPQNSYLSEVIKVMIALGILLTYGLQLTVTTDLAWQGLRSKLVKSTGGSDSDDAAKDDDSSPKMIACYYGMRLILIFGTIMVAVAVPDIGPLVSLVGSVGFSLLGLVVPVIMETVWFWSEEDEDGQDFWDGTVTASAATVTTSVTDAGSTVAVDGRSATTVSAAEGDGERRLSSRGGRCRRVIRHLKNLVLLLLGLIALVGGAFYNIRDILSPPTTT</sequence>
<organism evidence="8 9">
    <name type="scientific">Macrosiphum euphorbiae</name>
    <name type="common">potato aphid</name>
    <dbReference type="NCBI Taxonomy" id="13131"/>
    <lineage>
        <taxon>Eukaryota</taxon>
        <taxon>Metazoa</taxon>
        <taxon>Ecdysozoa</taxon>
        <taxon>Arthropoda</taxon>
        <taxon>Hexapoda</taxon>
        <taxon>Insecta</taxon>
        <taxon>Pterygota</taxon>
        <taxon>Neoptera</taxon>
        <taxon>Paraneoptera</taxon>
        <taxon>Hemiptera</taxon>
        <taxon>Sternorrhyncha</taxon>
        <taxon>Aphidomorpha</taxon>
        <taxon>Aphidoidea</taxon>
        <taxon>Aphididae</taxon>
        <taxon>Macrosiphini</taxon>
        <taxon>Macrosiphum</taxon>
    </lineage>
</organism>
<evidence type="ECO:0000256" key="2">
    <source>
        <dbReference type="ARBA" id="ARBA00022692"/>
    </source>
</evidence>
<evidence type="ECO:0000313" key="8">
    <source>
        <dbReference type="EMBL" id="CAI6354805.1"/>
    </source>
</evidence>
<keyword evidence="2 6" id="KW-0812">Transmembrane</keyword>
<evidence type="ECO:0000256" key="1">
    <source>
        <dbReference type="ARBA" id="ARBA00004141"/>
    </source>
</evidence>
<proteinExistence type="predicted"/>
<feature type="transmembrane region" description="Helical" evidence="6">
    <location>
        <begin position="361"/>
        <end position="381"/>
    </location>
</feature>
<dbReference type="InterPro" id="IPR013057">
    <property type="entry name" value="AA_transpt_TM"/>
</dbReference>
<keyword evidence="9" id="KW-1185">Reference proteome</keyword>
<feature type="compositionally biased region" description="Basic and acidic residues" evidence="5">
    <location>
        <begin position="153"/>
        <end position="165"/>
    </location>
</feature>
<dbReference type="GO" id="GO:0015179">
    <property type="term" value="F:L-amino acid transmembrane transporter activity"/>
    <property type="evidence" value="ECO:0007669"/>
    <property type="project" value="TreeGrafter"/>
</dbReference>
<feature type="transmembrane region" description="Helical" evidence="6">
    <location>
        <begin position="207"/>
        <end position="228"/>
    </location>
</feature>
<protein>
    <recommendedName>
        <fullName evidence="7">Amino acid transporter transmembrane domain-containing protein</fullName>
    </recommendedName>
</protein>
<comment type="subcellular location">
    <subcellularLocation>
        <location evidence="1">Membrane</location>
        <topology evidence="1">Multi-pass membrane protein</topology>
    </subcellularLocation>
</comment>
<keyword evidence="4 6" id="KW-0472">Membrane</keyword>
<evidence type="ECO:0000259" key="7">
    <source>
        <dbReference type="Pfam" id="PF01490"/>
    </source>
</evidence>
<feature type="transmembrane region" description="Helical" evidence="6">
    <location>
        <begin position="278"/>
        <end position="297"/>
    </location>
</feature>
<evidence type="ECO:0000256" key="5">
    <source>
        <dbReference type="SAM" id="MobiDB-lite"/>
    </source>
</evidence>
<dbReference type="AlphaFoldDB" id="A0AAV0WG80"/>
<gene>
    <name evidence="8" type="ORF">MEUPH1_LOCUS10746</name>
</gene>
<feature type="transmembrane region" description="Helical" evidence="6">
    <location>
        <begin position="483"/>
        <end position="503"/>
    </location>
</feature>
<dbReference type="PANTHER" id="PTHR22950:SF349">
    <property type="entry name" value="AMINO ACID TRANSPORTER TRANSMEMBRANE DOMAIN-CONTAINING PROTEIN"/>
    <property type="match status" value="1"/>
</dbReference>
<feature type="transmembrane region" description="Helical" evidence="6">
    <location>
        <begin position="248"/>
        <end position="266"/>
    </location>
</feature>
<evidence type="ECO:0000313" key="9">
    <source>
        <dbReference type="Proteomes" id="UP001160148"/>
    </source>
</evidence>
<reference evidence="8 9" key="1">
    <citation type="submission" date="2023-01" db="EMBL/GenBank/DDBJ databases">
        <authorList>
            <person name="Whitehead M."/>
        </authorList>
    </citation>
    <scope>NUCLEOTIDE SEQUENCE [LARGE SCALE GENOMIC DNA]</scope>
</reference>
<dbReference type="EMBL" id="CARXXK010000002">
    <property type="protein sequence ID" value="CAI6354805.1"/>
    <property type="molecule type" value="Genomic_DNA"/>
</dbReference>
<dbReference type="PANTHER" id="PTHR22950">
    <property type="entry name" value="AMINO ACID TRANSPORTER"/>
    <property type="match status" value="1"/>
</dbReference>
<dbReference type="Pfam" id="PF01490">
    <property type="entry name" value="Aa_trans"/>
    <property type="match status" value="1"/>
</dbReference>
<dbReference type="GO" id="GO:0005774">
    <property type="term" value="C:vacuolar membrane"/>
    <property type="evidence" value="ECO:0007669"/>
    <property type="project" value="TreeGrafter"/>
</dbReference>
<evidence type="ECO:0000256" key="4">
    <source>
        <dbReference type="ARBA" id="ARBA00023136"/>
    </source>
</evidence>
<feature type="region of interest" description="Disordered" evidence="5">
    <location>
        <begin position="142"/>
        <end position="166"/>
    </location>
</feature>
<feature type="transmembrane region" description="Helical" evidence="6">
    <location>
        <begin position="44"/>
        <end position="61"/>
    </location>
</feature>
<dbReference type="Proteomes" id="UP001160148">
    <property type="component" value="Unassembled WGS sequence"/>
</dbReference>
<feature type="domain" description="Amino acid transporter transmembrane" evidence="7">
    <location>
        <begin position="65"/>
        <end position="512"/>
    </location>
</feature>